<organism evidence="1 4">
    <name type="scientific">Marinomonas primoryensis</name>
    <dbReference type="NCBI Taxonomy" id="178399"/>
    <lineage>
        <taxon>Bacteria</taxon>
        <taxon>Pseudomonadati</taxon>
        <taxon>Pseudomonadota</taxon>
        <taxon>Gammaproteobacteria</taxon>
        <taxon>Oceanospirillales</taxon>
        <taxon>Oceanospirillaceae</taxon>
        <taxon>Marinomonas</taxon>
    </lineage>
</organism>
<reference evidence="1 4" key="1">
    <citation type="submission" date="2016-06" db="EMBL/GenBank/DDBJ databases">
        <title>The sequenced genome of the ice-adhering bacterium Marinomonas primoryensis, from Antarctica.</title>
        <authorList>
            <person name="Graham L."/>
            <person name="Vance T.D.R."/>
            <person name="Davies P.L."/>
        </authorList>
    </citation>
    <scope>NUCLEOTIDE SEQUENCE [LARGE SCALE GENOMIC DNA]</scope>
    <source>
        <strain evidence="1 4">AceL</strain>
    </source>
</reference>
<dbReference type="KEGG" id="mpri:MP3633_1877"/>
<evidence type="ECO:0000313" key="3">
    <source>
        <dbReference type="EMBL" id="QKK80604.1"/>
    </source>
</evidence>
<keyword evidence="6" id="KW-1185">Reference proteome</keyword>
<proteinExistence type="predicted"/>
<protein>
    <submittedName>
        <fullName evidence="1">Uncharacterized protein</fullName>
    </submittedName>
</protein>
<evidence type="ECO:0000313" key="6">
    <source>
        <dbReference type="Proteomes" id="UP001471651"/>
    </source>
</evidence>
<dbReference type="EMBL" id="CP016181">
    <property type="protein sequence ID" value="AWY00867.1"/>
    <property type="molecule type" value="Genomic_DNA"/>
</dbReference>
<dbReference type="EMBL" id="JBDYKN010000004">
    <property type="protein sequence ID" value="MEP7729069.1"/>
    <property type="molecule type" value="Genomic_DNA"/>
</dbReference>
<dbReference type="Proteomes" id="UP000509371">
    <property type="component" value="Chromosome"/>
</dbReference>
<dbReference type="EMBL" id="CP054301">
    <property type="protein sequence ID" value="QKK80604.1"/>
    <property type="molecule type" value="Genomic_DNA"/>
</dbReference>
<dbReference type="Proteomes" id="UP000249898">
    <property type="component" value="Chromosome"/>
</dbReference>
<evidence type="ECO:0000313" key="1">
    <source>
        <dbReference type="EMBL" id="AWY00867.1"/>
    </source>
</evidence>
<dbReference type="Proteomes" id="UP001471651">
    <property type="component" value="Unassembled WGS sequence"/>
</dbReference>
<evidence type="ECO:0000313" key="2">
    <source>
        <dbReference type="EMBL" id="MEP7729069.1"/>
    </source>
</evidence>
<evidence type="ECO:0000313" key="4">
    <source>
        <dbReference type="Proteomes" id="UP000249898"/>
    </source>
</evidence>
<evidence type="ECO:0000313" key="5">
    <source>
        <dbReference type="Proteomes" id="UP000509371"/>
    </source>
</evidence>
<reference evidence="2 6" key="3">
    <citation type="submission" date="2024-05" db="EMBL/GenBank/DDBJ databases">
        <authorList>
            <person name="Busch G.E."/>
            <person name="Sharma I."/>
        </authorList>
    </citation>
    <scope>NUCLEOTIDE SEQUENCE [LARGE SCALE GENOMIC DNA]</scope>
    <source>
        <strain evidence="2 6">23GB23</strain>
    </source>
</reference>
<gene>
    <name evidence="1" type="ORF">A8139_13425</name>
    <name evidence="2" type="ORF">ABKW32_06390</name>
    <name evidence="3" type="ORF">MP3633_1877</name>
</gene>
<dbReference type="OrthoDB" id="6105506at2"/>
<reference evidence="3 5" key="2">
    <citation type="submission" date="2020-06" db="EMBL/GenBank/DDBJ databases">
        <authorList>
            <person name="Voronona O.L."/>
            <person name="Aksenova E.I."/>
            <person name="Kunda M.S."/>
            <person name="Semenov A.N."/>
            <person name="Ryzhova N."/>
        </authorList>
    </citation>
    <scope>NUCLEOTIDE SEQUENCE [LARGE SCALE GENOMIC DNA]</scope>
    <source>
        <strain evidence="3 5">MPKMM3633</strain>
    </source>
</reference>
<dbReference type="AlphaFoldDB" id="A0A2Z4PTW8"/>
<dbReference type="RefSeq" id="WP_112138880.1">
    <property type="nucleotide sequence ID" value="NZ_BAAAEF010000002.1"/>
</dbReference>
<name>A0A2Z4PTW8_9GAMM</name>
<sequence length="103" mass="12137">MGVHKSETLPDVTYWLGLEIAKVDPVVDLDVMYKGSLELDFLYQLLTSKAQQHWWRVYGIQLSPVIINNAFFRAISMLHNRNIEFTRSRNSKETVWVKELLKR</sequence>
<accession>A0A2Z4PTW8</accession>